<evidence type="ECO:0000313" key="2">
    <source>
        <dbReference type="Proteomes" id="UP000291338"/>
    </source>
</evidence>
<name>A0A4Q7IRW0_9GAMM</name>
<gene>
    <name evidence="1" type="ORF">C1E23_00070</name>
</gene>
<dbReference type="AlphaFoldDB" id="A0A4Q7IRW0"/>
<comment type="caution">
    <text evidence="1">The sequence shown here is derived from an EMBL/GenBank/DDBJ whole genome shotgun (WGS) entry which is preliminary data.</text>
</comment>
<reference evidence="1 2" key="1">
    <citation type="submission" date="2018-01" db="EMBL/GenBank/DDBJ databases">
        <title>Co-occurrence of chitin degradation, pigmentation and bioactivity in marine Pseudoalteromonas.</title>
        <authorList>
            <person name="Paulsen S."/>
            <person name="Gram L."/>
            <person name="Machado H."/>
        </authorList>
    </citation>
    <scope>NUCLEOTIDE SEQUENCE [LARGE SCALE GENOMIC DNA]</scope>
    <source>
        <strain evidence="1 2">S3898</strain>
    </source>
</reference>
<dbReference type="RefSeq" id="WP_130253613.1">
    <property type="nucleotide sequence ID" value="NZ_PPSX01000001.1"/>
</dbReference>
<dbReference type="Proteomes" id="UP000291338">
    <property type="component" value="Unassembled WGS sequence"/>
</dbReference>
<dbReference type="Pfam" id="PF11197">
    <property type="entry name" value="DUF2835"/>
    <property type="match status" value="1"/>
</dbReference>
<organism evidence="1 2">
    <name type="scientific">Pseudoalteromonas phenolica</name>
    <dbReference type="NCBI Taxonomy" id="161398"/>
    <lineage>
        <taxon>Bacteria</taxon>
        <taxon>Pseudomonadati</taxon>
        <taxon>Pseudomonadota</taxon>
        <taxon>Gammaproteobacteria</taxon>
        <taxon>Alteromonadales</taxon>
        <taxon>Pseudoalteromonadaceae</taxon>
        <taxon>Pseudoalteromonas</taxon>
    </lineage>
</organism>
<evidence type="ECO:0000313" key="1">
    <source>
        <dbReference type="EMBL" id="RZQ55134.1"/>
    </source>
</evidence>
<dbReference type="InterPro" id="IPR021363">
    <property type="entry name" value="DUF2835"/>
</dbReference>
<sequence>MVEYYFYLSLTYDECMAYYKGDFEFIQVTEDSGKRIRFPAAHIRRFVSSIGIRGRFKLSLTSQNSFVSLEKIA</sequence>
<dbReference type="EMBL" id="PPSX01000001">
    <property type="protein sequence ID" value="RZQ55134.1"/>
    <property type="molecule type" value="Genomic_DNA"/>
</dbReference>
<accession>A0A4Q7IRW0</accession>
<proteinExistence type="predicted"/>
<protein>
    <submittedName>
        <fullName evidence="1">DUF2835 domain-containing protein</fullName>
    </submittedName>
</protein>